<comment type="caution">
    <text evidence="2">The sequence shown here is derived from an EMBL/GenBank/DDBJ whole genome shotgun (WGS) entry which is preliminary data.</text>
</comment>
<feature type="region of interest" description="Disordered" evidence="1">
    <location>
        <begin position="46"/>
        <end position="79"/>
    </location>
</feature>
<evidence type="ECO:0000313" key="2">
    <source>
        <dbReference type="EMBL" id="GAA2101850.1"/>
    </source>
</evidence>
<gene>
    <name evidence="2" type="ORF">GCM10009801_75460</name>
</gene>
<sequence length="110" mass="11863">MGRSRPASASWWPLVADWPPVALPLAVELLVHRARAPCEGALALGDVGGGDGWSGEGDPSLGEALARDSRHREVHQRPVSAETLRRDLHIGARRARELVAAVRVDDPRLP</sequence>
<evidence type="ECO:0000256" key="1">
    <source>
        <dbReference type="SAM" id="MobiDB-lite"/>
    </source>
</evidence>
<feature type="compositionally biased region" description="Gly residues" evidence="1">
    <location>
        <begin position="46"/>
        <end position="55"/>
    </location>
</feature>
<protein>
    <submittedName>
        <fullName evidence="2">Uncharacterized protein</fullName>
    </submittedName>
</protein>
<dbReference type="Proteomes" id="UP001500016">
    <property type="component" value="Unassembled WGS sequence"/>
</dbReference>
<name>A0ABP5IN31_9ACTN</name>
<evidence type="ECO:0000313" key="3">
    <source>
        <dbReference type="Proteomes" id="UP001500016"/>
    </source>
</evidence>
<proteinExistence type="predicted"/>
<reference evidence="3" key="1">
    <citation type="journal article" date="2019" name="Int. J. Syst. Evol. Microbiol.">
        <title>The Global Catalogue of Microorganisms (GCM) 10K type strain sequencing project: providing services to taxonomists for standard genome sequencing and annotation.</title>
        <authorList>
            <consortium name="The Broad Institute Genomics Platform"/>
            <consortium name="The Broad Institute Genome Sequencing Center for Infectious Disease"/>
            <person name="Wu L."/>
            <person name="Ma J."/>
        </authorList>
    </citation>
    <scope>NUCLEOTIDE SEQUENCE [LARGE SCALE GENOMIC DNA]</scope>
    <source>
        <strain evidence="3">JCM 15478</strain>
    </source>
</reference>
<accession>A0ABP5IN31</accession>
<dbReference type="EMBL" id="BAAAPE010000028">
    <property type="protein sequence ID" value="GAA2101850.1"/>
    <property type="molecule type" value="Genomic_DNA"/>
</dbReference>
<keyword evidence="3" id="KW-1185">Reference proteome</keyword>
<organism evidence="2 3">
    <name type="scientific">Streptomyces albiaxialis</name>
    <dbReference type="NCBI Taxonomy" id="329523"/>
    <lineage>
        <taxon>Bacteria</taxon>
        <taxon>Bacillati</taxon>
        <taxon>Actinomycetota</taxon>
        <taxon>Actinomycetes</taxon>
        <taxon>Kitasatosporales</taxon>
        <taxon>Streptomycetaceae</taxon>
        <taxon>Streptomyces</taxon>
    </lineage>
</organism>